<comment type="caution">
    <text evidence="3">The sequence shown here is derived from an EMBL/GenBank/DDBJ whole genome shotgun (WGS) entry which is preliminary data.</text>
</comment>
<feature type="region of interest" description="Disordered" evidence="2">
    <location>
        <begin position="361"/>
        <end position="390"/>
    </location>
</feature>
<feature type="compositionally biased region" description="Polar residues" evidence="2">
    <location>
        <begin position="275"/>
        <end position="294"/>
    </location>
</feature>
<protein>
    <recommendedName>
        <fullName evidence="5">Synaptobrevin, longin-like domain protein</fullName>
    </recommendedName>
</protein>
<feature type="compositionally biased region" description="Basic and acidic residues" evidence="2">
    <location>
        <begin position="637"/>
        <end position="653"/>
    </location>
</feature>
<reference evidence="3" key="2">
    <citation type="submission" date="2022-01" db="EMBL/GenBank/DDBJ databases">
        <authorList>
            <person name="Yamashiro T."/>
            <person name="Shiraishi A."/>
            <person name="Satake H."/>
            <person name="Nakayama K."/>
        </authorList>
    </citation>
    <scope>NUCLEOTIDE SEQUENCE</scope>
</reference>
<reference evidence="3" key="1">
    <citation type="journal article" date="2022" name="Int. J. Mol. Sci.">
        <title>Draft Genome of Tanacetum Coccineum: Genomic Comparison of Closely Related Tanacetum-Family Plants.</title>
        <authorList>
            <person name="Yamashiro T."/>
            <person name="Shiraishi A."/>
            <person name="Nakayama K."/>
            <person name="Satake H."/>
        </authorList>
    </citation>
    <scope>NUCLEOTIDE SEQUENCE</scope>
</reference>
<keyword evidence="4" id="KW-1185">Reference proteome</keyword>
<feature type="coiled-coil region" evidence="1">
    <location>
        <begin position="462"/>
        <end position="521"/>
    </location>
</feature>
<sequence length="1136" mass="130386">MAELEFVDQHNMVACLEKTGGNSEFHEIVDFLTSGSIHHALTVSPTIYISYIEQFWNTASSQTVNDEKQIHATVDSKAVVVTEASIRSSLLLNDADGTACLTNEAIFQNLALMGYEGELNKLTFQKALFSPQWKYLIHTILHCLSSKSTSWNEFSTNIASAVICLATNQKFNFSKLIFDGMLRNLDNPKKKFLMYPRFLMVFLNNQIELGEPFNDVYITPAHTLKVFSNMSRKGVKFSGKVTLFFDFMLLPHQAPEGEDSKDSLEGTNRSEGDQVKSSYDSNLSGDPTSDSAKGSMTLEELSVICTNLSNRVLALEASKDAQAAQIIKLKTRNKKLKKKSHPIIAHHRAWLRSVSRLSMKRQLGRKDSVSKQGRKNVKPKPTLDDSTFDDLDADHVSTATPITPPTTTSVFEDEDIFLVDALVMLSDKTKLKGVAIKDVKESHRPERSILTLKPLPSIDPKDKDAEVARLVYEEELAELEKEKEERERQEQAYVDYIANLYDEVQAKMDASKELVARQQMEEREMYTVEERSRLLAEYFENRKKQLVAERSAAIRNKPPTRTQLRNLMMTYLKHTGRYKHAQLNKKILEEIQALYIKEQERAADFVPIGSEKDERMIEKMNKKASGVDEEEVLEEPDSTKVEVKQEGNTESTRKRPGRRLKMKATKKSKRQKTDSDLEEEEQLKAFLMIVPDEEGEINYEVLNRRYPIVDWESKFYHTDRYGKPHDYYRVFRADGSSRYIKTFTEMVSRFDRLDFIELHSLVMKRFETSTPEGIDLILWGSLRTMFEANAEDDLWKNQEEWILKSWNFYDNCGVHILVLEDGTEFYMLAERSKLMNLEAMMEVRRIFKCWFYNHTTNGHQFTISNRHQELASPEQTASELASPEQMALSKDFSNPLIVDTLAIPEQTATGKPISNLFMAGSLPKTTKPTSLVLLCSCVAEILRCVDMKHDEIEWKNFPIANDNLIADYLSKEVFYVATNSELNVSSFTEMHDAHTSLKARCLELKVELSNLRDKIQKDNHNKLVKRFSNLEIMCANHLEQTTALLTKNESLKVQIQNKLSCVNKDHVKPKVLTPGKYAIDVEPIPPRNRNNREVHLVYLKHLKESVETLREIEKKAKVERPLDSLLASACLYTKHS</sequence>
<gene>
    <name evidence="3" type="ORF">Tco_1070829</name>
</gene>
<evidence type="ECO:0000313" key="4">
    <source>
        <dbReference type="Proteomes" id="UP001151760"/>
    </source>
</evidence>
<feature type="compositionally biased region" description="Acidic residues" evidence="2">
    <location>
        <begin position="627"/>
        <end position="636"/>
    </location>
</feature>
<feature type="compositionally biased region" description="Basic and acidic residues" evidence="2">
    <location>
        <begin position="258"/>
        <end position="274"/>
    </location>
</feature>
<proteinExistence type="predicted"/>
<keyword evidence="1" id="KW-0175">Coiled coil</keyword>
<feature type="coiled-coil region" evidence="1">
    <location>
        <begin position="994"/>
        <end position="1021"/>
    </location>
</feature>
<evidence type="ECO:0008006" key="5">
    <source>
        <dbReference type="Google" id="ProtNLM"/>
    </source>
</evidence>
<accession>A0ABQ5HPB7</accession>
<dbReference type="Proteomes" id="UP001151760">
    <property type="component" value="Unassembled WGS sequence"/>
</dbReference>
<evidence type="ECO:0000313" key="3">
    <source>
        <dbReference type="EMBL" id="GJT89112.1"/>
    </source>
</evidence>
<evidence type="ECO:0000256" key="1">
    <source>
        <dbReference type="SAM" id="Coils"/>
    </source>
</evidence>
<feature type="compositionally biased region" description="Basic residues" evidence="2">
    <location>
        <begin position="654"/>
        <end position="670"/>
    </location>
</feature>
<feature type="region of interest" description="Disordered" evidence="2">
    <location>
        <begin position="620"/>
        <end position="677"/>
    </location>
</feature>
<dbReference type="EMBL" id="BQNB010019792">
    <property type="protein sequence ID" value="GJT89112.1"/>
    <property type="molecule type" value="Genomic_DNA"/>
</dbReference>
<name>A0ABQ5HPB7_9ASTR</name>
<evidence type="ECO:0000256" key="2">
    <source>
        <dbReference type="SAM" id="MobiDB-lite"/>
    </source>
</evidence>
<organism evidence="3 4">
    <name type="scientific">Tanacetum coccineum</name>
    <dbReference type="NCBI Taxonomy" id="301880"/>
    <lineage>
        <taxon>Eukaryota</taxon>
        <taxon>Viridiplantae</taxon>
        <taxon>Streptophyta</taxon>
        <taxon>Embryophyta</taxon>
        <taxon>Tracheophyta</taxon>
        <taxon>Spermatophyta</taxon>
        <taxon>Magnoliopsida</taxon>
        <taxon>eudicotyledons</taxon>
        <taxon>Gunneridae</taxon>
        <taxon>Pentapetalae</taxon>
        <taxon>asterids</taxon>
        <taxon>campanulids</taxon>
        <taxon>Asterales</taxon>
        <taxon>Asteraceae</taxon>
        <taxon>Asteroideae</taxon>
        <taxon>Anthemideae</taxon>
        <taxon>Anthemidinae</taxon>
        <taxon>Tanacetum</taxon>
    </lineage>
</organism>
<feature type="region of interest" description="Disordered" evidence="2">
    <location>
        <begin position="256"/>
        <end position="294"/>
    </location>
</feature>